<keyword evidence="2" id="KW-0408">Iron</keyword>
<proteinExistence type="inferred from homology"/>
<feature type="binding site" evidence="2">
    <location>
        <position position="58"/>
    </location>
    <ligand>
        <name>Fe cation</name>
        <dbReference type="ChEBI" id="CHEBI:24875"/>
    </ligand>
</feature>
<organism evidence="6 7">
    <name type="scientific">Hymenobacter lutimineralis</name>
    <dbReference type="NCBI Taxonomy" id="2606448"/>
    <lineage>
        <taxon>Bacteria</taxon>
        <taxon>Pseudomonadati</taxon>
        <taxon>Bacteroidota</taxon>
        <taxon>Cytophagia</taxon>
        <taxon>Cytophagales</taxon>
        <taxon>Hymenobacteraceae</taxon>
        <taxon>Hymenobacter</taxon>
    </lineage>
</organism>
<dbReference type="InterPro" id="IPR008778">
    <property type="entry name" value="Pirin_C_dom"/>
</dbReference>
<reference evidence="6 7" key="1">
    <citation type="submission" date="2019-08" db="EMBL/GenBank/DDBJ databases">
        <authorList>
            <person name="Seo M.-J."/>
        </authorList>
    </citation>
    <scope>NUCLEOTIDE SEQUENCE [LARGE SCALE GENOMIC DNA]</scope>
    <source>
        <strain evidence="6 7">KIGAM108</strain>
    </source>
</reference>
<dbReference type="Gene3D" id="2.60.120.10">
    <property type="entry name" value="Jelly Rolls"/>
    <property type="match status" value="2"/>
</dbReference>
<feature type="binding site" evidence="2">
    <location>
        <position position="104"/>
    </location>
    <ligand>
        <name>Fe cation</name>
        <dbReference type="ChEBI" id="CHEBI:24875"/>
    </ligand>
</feature>
<evidence type="ECO:0000256" key="2">
    <source>
        <dbReference type="PIRSR" id="PIRSR006232-1"/>
    </source>
</evidence>
<protein>
    <submittedName>
        <fullName evidence="6">Pirin family protein</fullName>
    </submittedName>
</protein>
<keyword evidence="2" id="KW-0479">Metal-binding</keyword>
<dbReference type="InterPro" id="IPR014710">
    <property type="entry name" value="RmlC-like_jellyroll"/>
</dbReference>
<evidence type="ECO:0000259" key="4">
    <source>
        <dbReference type="Pfam" id="PF02678"/>
    </source>
</evidence>
<dbReference type="InterPro" id="IPR011051">
    <property type="entry name" value="RmlC_Cupin_sf"/>
</dbReference>
<evidence type="ECO:0000256" key="3">
    <source>
        <dbReference type="RuleBase" id="RU003457"/>
    </source>
</evidence>
<feature type="binding site" evidence="2">
    <location>
        <position position="102"/>
    </location>
    <ligand>
        <name>Fe cation</name>
        <dbReference type="ChEBI" id="CHEBI:24875"/>
    </ligand>
</feature>
<comment type="similarity">
    <text evidence="1 3">Belongs to the pirin family.</text>
</comment>
<dbReference type="InterPro" id="IPR053186">
    <property type="entry name" value="QDO-related"/>
</dbReference>
<dbReference type="Proteomes" id="UP000322791">
    <property type="component" value="Unassembled WGS sequence"/>
</dbReference>
<dbReference type="PIRSF" id="PIRSF006232">
    <property type="entry name" value="Pirin"/>
    <property type="match status" value="1"/>
</dbReference>
<evidence type="ECO:0000313" key="7">
    <source>
        <dbReference type="Proteomes" id="UP000322791"/>
    </source>
</evidence>
<dbReference type="CDD" id="cd02909">
    <property type="entry name" value="cupin_pirin_N"/>
    <property type="match status" value="1"/>
</dbReference>
<dbReference type="PANTHER" id="PTHR43594:SF1">
    <property type="entry name" value="QUERCETIN 2,3-DIOXYGENASE PA2418-RELATED"/>
    <property type="match status" value="1"/>
</dbReference>
<evidence type="ECO:0000256" key="1">
    <source>
        <dbReference type="ARBA" id="ARBA00008416"/>
    </source>
</evidence>
<dbReference type="AlphaFoldDB" id="A0A5D6V334"/>
<feature type="domain" description="Pirin N-terminal" evidence="4">
    <location>
        <begin position="21"/>
        <end position="124"/>
    </location>
</feature>
<name>A0A5D6V334_9BACT</name>
<feature type="binding site" evidence="2">
    <location>
        <position position="60"/>
    </location>
    <ligand>
        <name>Fe cation</name>
        <dbReference type="ChEBI" id="CHEBI:24875"/>
    </ligand>
</feature>
<dbReference type="InterPro" id="IPR003829">
    <property type="entry name" value="Pirin_N_dom"/>
</dbReference>
<dbReference type="EMBL" id="VTHL01000010">
    <property type="protein sequence ID" value="TYZ09229.1"/>
    <property type="molecule type" value="Genomic_DNA"/>
</dbReference>
<evidence type="ECO:0000313" key="6">
    <source>
        <dbReference type="EMBL" id="TYZ09229.1"/>
    </source>
</evidence>
<dbReference type="PANTHER" id="PTHR43594">
    <property type="entry name" value="QUERCETIN 2,3-DIOXYGENASE"/>
    <property type="match status" value="1"/>
</dbReference>
<comment type="cofactor">
    <cofactor evidence="2">
        <name>Fe cation</name>
        <dbReference type="ChEBI" id="CHEBI:24875"/>
    </cofactor>
    <text evidence="2">Binds 1 Fe cation per subunit.</text>
</comment>
<dbReference type="RefSeq" id="WP_149071024.1">
    <property type="nucleotide sequence ID" value="NZ_VTHL01000010.1"/>
</dbReference>
<accession>A0A5D6V334</accession>
<dbReference type="SUPFAM" id="SSF51182">
    <property type="entry name" value="RmlC-like cupins"/>
    <property type="match status" value="1"/>
</dbReference>
<sequence length="285" mass="31015">MRTIKQLHRAQSAPIADLITYRALPTRSVEHLDPFLFLNHHGPQVYPPSNRGLPFGPHPHRGFETVTFILEGDIMHQDSGGHQSVIEAGGIQWMTAGSGLIHSEVSSDAFKQTGGPLEILQLWVNLPAKDKMVAPRYTGLQASQIPVVTLDEGRVQLQAVSGTWSGTQGAVESPAGVALATVQFQQGGKLSLTIPAEHTIFCYVIRGKLQVNGQSAEARQLVEFNYDGNDLHVEAQSADAVLLLGHARPFGEPIVAYGPFVMNSEAEIRQAYADYQAGKFGTWQE</sequence>
<evidence type="ECO:0000259" key="5">
    <source>
        <dbReference type="Pfam" id="PF05726"/>
    </source>
</evidence>
<keyword evidence="7" id="KW-1185">Reference proteome</keyword>
<dbReference type="Pfam" id="PF05726">
    <property type="entry name" value="Pirin_C"/>
    <property type="match status" value="1"/>
</dbReference>
<feature type="domain" description="Pirin C-terminal" evidence="5">
    <location>
        <begin position="181"/>
        <end position="281"/>
    </location>
</feature>
<dbReference type="InterPro" id="IPR012093">
    <property type="entry name" value="Pirin"/>
</dbReference>
<dbReference type="GO" id="GO:0046872">
    <property type="term" value="F:metal ion binding"/>
    <property type="evidence" value="ECO:0007669"/>
    <property type="project" value="UniProtKB-KW"/>
</dbReference>
<dbReference type="Pfam" id="PF02678">
    <property type="entry name" value="Pirin"/>
    <property type="match status" value="1"/>
</dbReference>
<comment type="caution">
    <text evidence="6">The sequence shown here is derived from an EMBL/GenBank/DDBJ whole genome shotgun (WGS) entry which is preliminary data.</text>
</comment>
<gene>
    <name evidence="6" type="ORF">FY528_10805</name>
</gene>
<dbReference type="CDD" id="cd02247">
    <property type="entry name" value="cupin_pirin_C"/>
    <property type="match status" value="1"/>
</dbReference>